<protein>
    <submittedName>
        <fullName evidence="1">Uncharacterized protein</fullName>
    </submittedName>
</protein>
<organism evidence="1">
    <name type="scientific">Rhizophora mucronata</name>
    <name type="common">Asiatic mangrove</name>
    <dbReference type="NCBI Taxonomy" id="61149"/>
    <lineage>
        <taxon>Eukaryota</taxon>
        <taxon>Viridiplantae</taxon>
        <taxon>Streptophyta</taxon>
        <taxon>Embryophyta</taxon>
        <taxon>Tracheophyta</taxon>
        <taxon>Spermatophyta</taxon>
        <taxon>Magnoliopsida</taxon>
        <taxon>eudicotyledons</taxon>
        <taxon>Gunneridae</taxon>
        <taxon>Pentapetalae</taxon>
        <taxon>rosids</taxon>
        <taxon>fabids</taxon>
        <taxon>Malpighiales</taxon>
        <taxon>Rhizophoraceae</taxon>
        <taxon>Rhizophora</taxon>
    </lineage>
</organism>
<dbReference type="AlphaFoldDB" id="A0A2P2NY57"/>
<proteinExistence type="predicted"/>
<accession>A0A2P2NY57</accession>
<dbReference type="EMBL" id="GGEC01066899">
    <property type="protein sequence ID" value="MBX47383.1"/>
    <property type="molecule type" value="Transcribed_RNA"/>
</dbReference>
<reference evidence="1" key="1">
    <citation type="submission" date="2018-02" db="EMBL/GenBank/DDBJ databases">
        <title>Rhizophora mucronata_Transcriptome.</title>
        <authorList>
            <person name="Meera S.P."/>
            <person name="Sreeshan A."/>
            <person name="Augustine A."/>
        </authorList>
    </citation>
    <scope>NUCLEOTIDE SEQUENCE</scope>
    <source>
        <tissue evidence="1">Leaf</tissue>
    </source>
</reference>
<sequence length="79" mass="8694">MMGHGCDLGFTVKLVFGSWFSMPNLLPLYPAGRQHLTFLVCQVTATIWLGFLIWDGSLNSLAHLVVAEIFIVGVISCHC</sequence>
<evidence type="ECO:0000313" key="1">
    <source>
        <dbReference type="EMBL" id="MBX47383.1"/>
    </source>
</evidence>
<name>A0A2P2NY57_RHIMU</name>